<evidence type="ECO:0008006" key="4">
    <source>
        <dbReference type="Google" id="ProtNLM"/>
    </source>
</evidence>
<dbReference type="Proteomes" id="UP000663255">
    <property type="component" value="Chromosome 1"/>
</dbReference>
<accession>A0AAP9WLN3</accession>
<name>A0AAP9WLN3_LEPIR</name>
<evidence type="ECO:0000256" key="1">
    <source>
        <dbReference type="SAM" id="SignalP"/>
    </source>
</evidence>
<sequence>MKLHSFLLILFTLLSLTIQTKTVHAYQEQKNNCLFPVKDGNLWQYQIYKDGQKVGVLKMEVVDGKEDNTKVSDLLGELYPDSWTGSIKFEDSYLQKTYYQSVFNYYAGYVYLFDLQEKRLFPFLRQYLREGDQIGNRVVTSSGTKSFQGKRLQTFVLKDLNEPIVEEYMEYTGLYYYKNGNLEYKLEAAMVQNCSYYVDSPGRPR</sequence>
<organism evidence="2 3">
    <name type="scientific">Leptospira interrogans serovar Bataviae</name>
    <dbReference type="NCBI Taxonomy" id="312175"/>
    <lineage>
        <taxon>Bacteria</taxon>
        <taxon>Pseudomonadati</taxon>
        <taxon>Spirochaetota</taxon>
        <taxon>Spirochaetia</taxon>
        <taxon>Leptospirales</taxon>
        <taxon>Leptospiraceae</taxon>
        <taxon>Leptospira</taxon>
    </lineage>
</organism>
<feature type="chain" id="PRO_5042894521" description="DKNYY domain protein" evidence="1">
    <location>
        <begin position="26"/>
        <end position="205"/>
    </location>
</feature>
<protein>
    <recommendedName>
        <fullName evidence="4">DKNYY domain protein</fullName>
    </recommendedName>
</protein>
<proteinExistence type="predicted"/>
<dbReference type="EMBL" id="CP043893">
    <property type="protein sequence ID" value="QOI51569.1"/>
    <property type="molecule type" value="Genomic_DNA"/>
</dbReference>
<evidence type="ECO:0000313" key="2">
    <source>
        <dbReference type="EMBL" id="QOI51569.1"/>
    </source>
</evidence>
<evidence type="ECO:0000313" key="3">
    <source>
        <dbReference type="Proteomes" id="UP000663255"/>
    </source>
</evidence>
<keyword evidence="1" id="KW-0732">Signal</keyword>
<reference evidence="2" key="1">
    <citation type="submission" date="2019-09" db="EMBL/GenBank/DDBJ databases">
        <title>Comparative Genomics of Leptospira interrogans Reveals Genome Plasticity - A Common Adaptive Strategy for Survival in Various Hosts.</title>
        <authorList>
            <person name="Ramli S.R."/>
            <person name="Bunk B."/>
            <person name="Goris M."/>
            <person name="Bhuju S."/>
            <person name="Jarek M."/>
            <person name="Sproer C."/>
            <person name="Mustakim S."/>
            <person name="Strommenger B."/>
            <person name="Pessler F."/>
        </authorList>
    </citation>
    <scope>NUCLEOTIDE SEQUENCE</scope>
    <source>
        <strain evidence="2">1489</strain>
    </source>
</reference>
<dbReference type="AlphaFoldDB" id="A0AAP9WLN3"/>
<gene>
    <name evidence="2" type="ORF">Lepto1489_14705</name>
</gene>
<feature type="signal peptide" evidence="1">
    <location>
        <begin position="1"/>
        <end position="25"/>
    </location>
</feature>